<dbReference type="EMBL" id="JAWIZZ010000051">
    <property type="protein sequence ID" value="KAK5778901.1"/>
    <property type="molecule type" value="Genomic_DNA"/>
</dbReference>
<organism evidence="2 3">
    <name type="scientific">Arxiozyma heterogenica</name>
    <dbReference type="NCBI Taxonomy" id="278026"/>
    <lineage>
        <taxon>Eukaryota</taxon>
        <taxon>Fungi</taxon>
        <taxon>Dikarya</taxon>
        <taxon>Ascomycota</taxon>
        <taxon>Saccharomycotina</taxon>
        <taxon>Saccharomycetes</taxon>
        <taxon>Saccharomycetales</taxon>
        <taxon>Saccharomycetaceae</taxon>
        <taxon>Arxiozyma</taxon>
    </lineage>
</organism>
<keyword evidence="3" id="KW-1185">Reference proteome</keyword>
<dbReference type="Proteomes" id="UP001306508">
    <property type="component" value="Unassembled WGS sequence"/>
</dbReference>
<reference evidence="3" key="1">
    <citation type="submission" date="2023-07" db="EMBL/GenBank/DDBJ databases">
        <title>A draft genome of Kazachstania heterogenica Y-27499.</title>
        <authorList>
            <person name="Donic C."/>
            <person name="Kralova J.S."/>
            <person name="Fidel L."/>
            <person name="Ben-Dor S."/>
            <person name="Jung S."/>
        </authorList>
    </citation>
    <scope>NUCLEOTIDE SEQUENCE [LARGE SCALE GENOMIC DNA]</scope>
    <source>
        <strain evidence="3">Y27499</strain>
    </source>
</reference>
<proteinExistence type="predicted"/>
<protein>
    <submittedName>
        <fullName evidence="2">Uncharacterized protein</fullName>
    </submittedName>
</protein>
<feature type="region of interest" description="Disordered" evidence="1">
    <location>
        <begin position="1"/>
        <end position="20"/>
    </location>
</feature>
<sequence length="563" mass="66325">MNNLQYHQYDNFNSPFPDNQEQYRMSRYRPQSGSKRTKIKNWFTKSNEKDFVEEDSEVYEYYHERPNMEINRQNQSIHDNCTRSYVNGSPNLKGNQQKILRNNMEQYNRKLERDSSISNKTFLTSNRPNFENNEVMIPPRNPLDNGKAFIGYRSKKENVNIPVRRNFLDNIQSVMSDSHIGFKSTHVKLSDVARRLTAYITKKNQNSLLLRKTIKDLRNWTPQGDICNKEDITLMTQNLINLFENELSYETGVMQSLNSTLSILQGVSVKEDNYLISQNKMIFSIKKYESSLLKKHEKPVNNSILLKTMMEDSKKRFGMEQELLQGSISIGLRETYILHTFENFTHALEIIEKSKRMMCSGLKEMLMVNPEVFEEILSSIRHERTKYNKHELPYEDQENSRKQDHFHNSLHDKNDILLRYIYKEFPGIELPQTTISLEGQPNLVFKTAIGESTTEVLDNISDRAQNSNVNRPNYHNRNDIDSYELSSYETDYRNMKEDDDLEDENKENRTFMNIPSDYTKISTHRTQGNINKGSGRQFVITTADRYESHTDNLEANHWSNEFM</sequence>
<evidence type="ECO:0000313" key="2">
    <source>
        <dbReference type="EMBL" id="KAK5778901.1"/>
    </source>
</evidence>
<evidence type="ECO:0000256" key="1">
    <source>
        <dbReference type="SAM" id="MobiDB-lite"/>
    </source>
</evidence>
<gene>
    <name evidence="2" type="ORF">RI543_003829</name>
</gene>
<accession>A0AAN8A7M1</accession>
<comment type="caution">
    <text evidence="2">The sequence shown here is derived from an EMBL/GenBank/DDBJ whole genome shotgun (WGS) entry which is preliminary data.</text>
</comment>
<evidence type="ECO:0000313" key="3">
    <source>
        <dbReference type="Proteomes" id="UP001306508"/>
    </source>
</evidence>
<dbReference type="AlphaFoldDB" id="A0AAN8A7M1"/>
<name>A0AAN8A7M1_9SACH</name>